<sequence>MAHQSSYVPKTGFTRWLDQRLPIIRLVNDSFVTYPTPRNLNFWYVFGGILAVMLVVQIVSGIVLSMHYVPNADLAFGSVEQRIMREVNYGWLLRYIHANGASMFFLAVYVHIFRGLYYGSYKAPREILWILGVFIYLLMMATAFFGYVLPWGQMSFWGATVITSLFSAIDQVIPNLGTAITHWLWGDFAVGDATLNRFFSLHYLLPFVIAGVVGLHIWALHVPGNNNPLGIDVKGPQDTVPFHPFYTVKDGFYMVLFFIVFLGFVFYAPNFFGNPDNYIQANPLVTPPDIVPEWYLLPFYAMLRAIPSKLIGVLVLVGSLLTLLVVPWLDTSKVRSCRFRPLMKQLFWVFVADCLLLGYVGSQTADAAWHFGEAELPLVWLARLGTLYYFGFFWVLMPWIGKKEVTRPLPESIAQSVLAKGGH</sequence>
<evidence type="ECO:0000256" key="15">
    <source>
        <dbReference type="SAM" id="Phobius"/>
    </source>
</evidence>
<keyword evidence="12" id="KW-0408">Iron</keyword>
<evidence type="ECO:0000256" key="10">
    <source>
        <dbReference type="ARBA" id="ARBA00022982"/>
    </source>
</evidence>
<dbReference type="InterPro" id="IPR016174">
    <property type="entry name" value="Di-haem_cyt_TM"/>
</dbReference>
<comment type="subcellular location">
    <subcellularLocation>
        <location evidence="2">Membrane</location>
        <topology evidence="2">Multi-pass membrane protein</topology>
    </subcellularLocation>
</comment>
<evidence type="ECO:0000256" key="3">
    <source>
        <dbReference type="ARBA" id="ARBA00011649"/>
    </source>
</evidence>
<feature type="transmembrane region" description="Helical" evidence="15">
    <location>
        <begin position="380"/>
        <end position="400"/>
    </location>
</feature>
<dbReference type="InterPro" id="IPR036150">
    <property type="entry name" value="Cyt_b/b6_C_sf"/>
</dbReference>
<comment type="subunit">
    <text evidence="3 14">The main subunits of complex b-c1 are: cytochrome b, cytochrome c1 and the Rieske protein.</text>
</comment>
<organism evidence="18 19">
    <name type="scientific">Rhizomicrobium electricum</name>
    <dbReference type="NCBI Taxonomy" id="480070"/>
    <lineage>
        <taxon>Bacteria</taxon>
        <taxon>Pseudomonadati</taxon>
        <taxon>Pseudomonadota</taxon>
        <taxon>Alphaproteobacteria</taxon>
        <taxon>Micropepsales</taxon>
        <taxon>Micropepsaceae</taxon>
        <taxon>Rhizomicrobium</taxon>
    </lineage>
</organism>
<dbReference type="Pfam" id="PF00033">
    <property type="entry name" value="Cytochrome_B"/>
    <property type="match status" value="1"/>
</dbReference>
<comment type="function">
    <text evidence="1 14">Component of the ubiquinol-cytochrome c reductase complex (complex III or cytochrome b-c1 complex), which is a respiratory chain that generates an electrochemical potential coupled to ATP synthesis.</text>
</comment>
<protein>
    <recommendedName>
        <fullName evidence="4 14">Cytochrome b</fullName>
    </recommendedName>
</protein>
<evidence type="ECO:0000256" key="11">
    <source>
        <dbReference type="ARBA" id="ARBA00022989"/>
    </source>
</evidence>
<evidence type="ECO:0000256" key="7">
    <source>
        <dbReference type="ARBA" id="ARBA00022660"/>
    </source>
</evidence>
<feature type="transmembrane region" description="Helical" evidence="15">
    <location>
        <begin position="42"/>
        <end position="70"/>
    </location>
</feature>
<feature type="transmembrane region" description="Helical" evidence="15">
    <location>
        <begin position="310"/>
        <end position="329"/>
    </location>
</feature>
<feature type="transmembrane region" description="Helical" evidence="15">
    <location>
        <begin position="91"/>
        <end position="112"/>
    </location>
</feature>
<keyword evidence="13 15" id="KW-0472">Membrane</keyword>
<dbReference type="InterPro" id="IPR048260">
    <property type="entry name" value="Cytochrome_b_C_euk/bac"/>
</dbReference>
<dbReference type="Pfam" id="PF00032">
    <property type="entry name" value="Cytochrom_B_C"/>
    <property type="match status" value="1"/>
</dbReference>
<dbReference type="InterPro" id="IPR048259">
    <property type="entry name" value="Cytochrome_b_N_euk/bac"/>
</dbReference>
<proteinExistence type="inferred from homology"/>
<dbReference type="InterPro" id="IPR027387">
    <property type="entry name" value="Cytb/b6-like_sf"/>
</dbReference>
<dbReference type="Gene3D" id="1.20.810.10">
    <property type="entry name" value="Cytochrome Bc1 Complex, Chain C"/>
    <property type="match status" value="1"/>
</dbReference>
<dbReference type="RefSeq" id="WP_166935654.1">
    <property type="nucleotide sequence ID" value="NZ_BAAADD010000006.1"/>
</dbReference>
<dbReference type="InterPro" id="IPR005797">
    <property type="entry name" value="Cyt_b/b6_N"/>
</dbReference>
<evidence type="ECO:0000259" key="16">
    <source>
        <dbReference type="PROSITE" id="PS51002"/>
    </source>
</evidence>
<dbReference type="Proteomes" id="UP001499951">
    <property type="component" value="Unassembled WGS sequence"/>
</dbReference>
<dbReference type="PROSITE" id="PS51003">
    <property type="entry name" value="CYTB_CTER"/>
    <property type="match status" value="1"/>
</dbReference>
<keyword evidence="9" id="KW-0479">Metal-binding</keyword>
<reference evidence="18 19" key="1">
    <citation type="journal article" date="2019" name="Int. J. Syst. Evol. Microbiol.">
        <title>The Global Catalogue of Microorganisms (GCM) 10K type strain sequencing project: providing services to taxonomists for standard genome sequencing and annotation.</title>
        <authorList>
            <consortium name="The Broad Institute Genomics Platform"/>
            <consortium name="The Broad Institute Genome Sequencing Center for Infectious Disease"/>
            <person name="Wu L."/>
            <person name="Ma J."/>
        </authorList>
    </citation>
    <scope>NUCLEOTIDE SEQUENCE [LARGE SCALE GENOMIC DNA]</scope>
    <source>
        <strain evidence="18 19">JCM 15089</strain>
    </source>
</reference>
<gene>
    <name evidence="18" type="ORF">GCM10008942_24750</name>
</gene>
<dbReference type="InterPro" id="IPR005798">
    <property type="entry name" value="Cyt_b/b6_C"/>
</dbReference>
<accession>A0ABN1EUQ6</accession>
<evidence type="ECO:0000313" key="18">
    <source>
        <dbReference type="EMBL" id="GAA0575031.1"/>
    </source>
</evidence>
<feature type="transmembrane region" description="Helical" evidence="15">
    <location>
        <begin position="200"/>
        <end position="220"/>
    </location>
</feature>
<keyword evidence="5 14" id="KW-0813">Transport</keyword>
<keyword evidence="10 14" id="KW-0249">Electron transport</keyword>
<dbReference type="PANTHER" id="PTHR19271:SF16">
    <property type="entry name" value="CYTOCHROME B"/>
    <property type="match status" value="1"/>
</dbReference>
<evidence type="ECO:0000313" key="19">
    <source>
        <dbReference type="Proteomes" id="UP001499951"/>
    </source>
</evidence>
<evidence type="ECO:0000256" key="6">
    <source>
        <dbReference type="ARBA" id="ARBA00022617"/>
    </source>
</evidence>
<keyword evidence="7 14" id="KW-0679">Respiratory chain</keyword>
<feature type="domain" description="Cytochrome b/b6 N-terminal region profile" evidence="16">
    <location>
        <begin position="13"/>
        <end position="229"/>
    </location>
</feature>
<evidence type="ECO:0000256" key="1">
    <source>
        <dbReference type="ARBA" id="ARBA00002444"/>
    </source>
</evidence>
<comment type="caution">
    <text evidence="18">The sequence shown here is derived from an EMBL/GenBank/DDBJ whole genome shotgun (WGS) entry which is preliminary data.</text>
</comment>
<evidence type="ECO:0000256" key="2">
    <source>
        <dbReference type="ARBA" id="ARBA00004141"/>
    </source>
</evidence>
<dbReference type="InterPro" id="IPR030689">
    <property type="entry name" value="Cytochrome_b"/>
</dbReference>
<feature type="transmembrane region" description="Helical" evidence="15">
    <location>
        <begin position="156"/>
        <end position="180"/>
    </location>
</feature>
<evidence type="ECO:0000256" key="13">
    <source>
        <dbReference type="ARBA" id="ARBA00023136"/>
    </source>
</evidence>
<evidence type="ECO:0000256" key="8">
    <source>
        <dbReference type="ARBA" id="ARBA00022692"/>
    </source>
</evidence>
<keyword evidence="11 15" id="KW-1133">Transmembrane helix</keyword>
<dbReference type="PROSITE" id="PS51002">
    <property type="entry name" value="CYTB_NTER"/>
    <property type="match status" value="1"/>
</dbReference>
<name>A0ABN1EUQ6_9PROT</name>
<dbReference type="CDD" id="cd00290">
    <property type="entry name" value="cytochrome_b_C"/>
    <property type="match status" value="1"/>
</dbReference>
<dbReference type="SUPFAM" id="SSF81342">
    <property type="entry name" value="Transmembrane di-heme cytochromes"/>
    <property type="match status" value="1"/>
</dbReference>
<evidence type="ECO:0000256" key="5">
    <source>
        <dbReference type="ARBA" id="ARBA00022448"/>
    </source>
</evidence>
<dbReference type="SUPFAM" id="SSF81648">
    <property type="entry name" value="a domain/subunit of cytochrome bc1 complex (Ubiquinol-cytochrome c reductase)"/>
    <property type="match status" value="1"/>
</dbReference>
<evidence type="ECO:0000256" key="12">
    <source>
        <dbReference type="ARBA" id="ARBA00023004"/>
    </source>
</evidence>
<keyword evidence="8 14" id="KW-0812">Transmembrane</keyword>
<comment type="similarity">
    <text evidence="14">Belongs to the cytochrome b family.</text>
</comment>
<feature type="transmembrane region" description="Helical" evidence="15">
    <location>
        <begin position="127"/>
        <end position="149"/>
    </location>
</feature>
<dbReference type="CDD" id="cd00284">
    <property type="entry name" value="Cytochrome_b_N"/>
    <property type="match status" value="1"/>
</dbReference>
<keyword evidence="6 14" id="KW-0349">Heme</keyword>
<evidence type="ECO:0000256" key="4">
    <source>
        <dbReference type="ARBA" id="ARBA00013531"/>
    </source>
</evidence>
<dbReference type="EMBL" id="BAAADD010000006">
    <property type="protein sequence ID" value="GAA0575031.1"/>
    <property type="molecule type" value="Genomic_DNA"/>
</dbReference>
<feature type="domain" description="Cytochrome b/b6 C-terminal region profile" evidence="17">
    <location>
        <begin position="232"/>
        <end position="411"/>
    </location>
</feature>
<evidence type="ECO:0000256" key="9">
    <source>
        <dbReference type="ARBA" id="ARBA00022723"/>
    </source>
</evidence>
<feature type="transmembrane region" description="Helical" evidence="15">
    <location>
        <begin position="341"/>
        <end position="360"/>
    </location>
</feature>
<evidence type="ECO:0000256" key="14">
    <source>
        <dbReference type="RuleBase" id="RU003385"/>
    </source>
</evidence>
<keyword evidence="19" id="KW-1185">Reference proteome</keyword>
<dbReference type="PIRSF" id="PIRSF038885">
    <property type="entry name" value="COB"/>
    <property type="match status" value="1"/>
</dbReference>
<comment type="cofactor">
    <cofactor evidence="14">
        <name>heme b</name>
        <dbReference type="ChEBI" id="CHEBI:60344"/>
    </cofactor>
    <text evidence="14">Binds 2 heme groups non-covalently.</text>
</comment>
<dbReference type="PANTHER" id="PTHR19271">
    <property type="entry name" value="CYTOCHROME B"/>
    <property type="match status" value="1"/>
</dbReference>
<evidence type="ECO:0000259" key="17">
    <source>
        <dbReference type="PROSITE" id="PS51003"/>
    </source>
</evidence>
<feature type="transmembrane region" description="Helical" evidence="15">
    <location>
        <begin position="251"/>
        <end position="268"/>
    </location>
</feature>